<dbReference type="AlphaFoldDB" id="A0A7I7ZH39"/>
<dbReference type="GO" id="GO:0003677">
    <property type="term" value="F:DNA binding"/>
    <property type="evidence" value="ECO:0007669"/>
    <property type="project" value="UniProtKB-KW"/>
</dbReference>
<evidence type="ECO:0000256" key="1">
    <source>
        <dbReference type="ARBA" id="ARBA00009437"/>
    </source>
</evidence>
<keyword evidence="2" id="KW-0805">Transcription regulation</keyword>
<keyword evidence="8" id="KW-1185">Reference proteome</keyword>
<evidence type="ECO:0000256" key="3">
    <source>
        <dbReference type="ARBA" id="ARBA00023125"/>
    </source>
</evidence>
<dbReference type="CDD" id="cd08414">
    <property type="entry name" value="PBP2_LTTR_aromatics_like"/>
    <property type="match status" value="1"/>
</dbReference>
<name>A0A7I7ZH39_9MYCO</name>
<feature type="compositionally biased region" description="Basic residues" evidence="6">
    <location>
        <begin position="263"/>
        <end position="275"/>
    </location>
</feature>
<dbReference type="Pfam" id="PF03466">
    <property type="entry name" value="LysR_substrate"/>
    <property type="match status" value="1"/>
</dbReference>
<feature type="compositionally biased region" description="Low complexity" evidence="6">
    <location>
        <begin position="247"/>
        <end position="262"/>
    </location>
</feature>
<dbReference type="Gene3D" id="3.40.190.10">
    <property type="entry name" value="Periplasmic binding protein-like II"/>
    <property type="match status" value="2"/>
</dbReference>
<dbReference type="PANTHER" id="PTHR30346:SF0">
    <property type="entry name" value="HCA OPERON TRANSCRIPTIONAL ACTIVATOR HCAR"/>
    <property type="match status" value="1"/>
</dbReference>
<feature type="compositionally biased region" description="Basic and acidic residues" evidence="6">
    <location>
        <begin position="236"/>
        <end position="246"/>
    </location>
</feature>
<accession>A0A7I7ZH39</accession>
<dbReference type="GO" id="GO:0032993">
    <property type="term" value="C:protein-DNA complex"/>
    <property type="evidence" value="ECO:0007669"/>
    <property type="project" value="TreeGrafter"/>
</dbReference>
<evidence type="ECO:0000256" key="2">
    <source>
        <dbReference type="ARBA" id="ARBA00023015"/>
    </source>
</evidence>
<organism evidence="7 8">
    <name type="scientific">Mycolicibacterium phocaicum</name>
    <dbReference type="NCBI Taxonomy" id="319706"/>
    <lineage>
        <taxon>Bacteria</taxon>
        <taxon>Bacillati</taxon>
        <taxon>Actinomycetota</taxon>
        <taxon>Actinomycetes</taxon>
        <taxon>Mycobacteriales</taxon>
        <taxon>Mycobacteriaceae</taxon>
        <taxon>Mycolicibacterium</taxon>
    </lineage>
</organism>
<keyword evidence="4" id="KW-0010">Activator</keyword>
<dbReference type="PANTHER" id="PTHR30346">
    <property type="entry name" value="TRANSCRIPTIONAL DUAL REGULATOR HCAR-RELATED"/>
    <property type="match status" value="1"/>
</dbReference>
<dbReference type="InterPro" id="IPR005119">
    <property type="entry name" value="LysR_subst-bd"/>
</dbReference>
<evidence type="ECO:0000256" key="4">
    <source>
        <dbReference type="ARBA" id="ARBA00023159"/>
    </source>
</evidence>
<dbReference type="GO" id="GO:0003700">
    <property type="term" value="F:DNA-binding transcription factor activity"/>
    <property type="evidence" value="ECO:0007669"/>
    <property type="project" value="TreeGrafter"/>
</dbReference>
<gene>
    <name evidence="7" type="ORF">C1S79_17265</name>
</gene>
<comment type="caution">
    <text evidence="7">The sequence shown here is derived from an EMBL/GenBank/DDBJ whole genome shotgun (WGS) entry which is preliminary data.</text>
</comment>
<dbReference type="SUPFAM" id="SSF53850">
    <property type="entry name" value="Periplasmic binding protein-like II"/>
    <property type="match status" value="1"/>
</dbReference>
<dbReference type="Proteomes" id="UP000309984">
    <property type="component" value="Unassembled WGS sequence"/>
</dbReference>
<comment type="similarity">
    <text evidence="1">Belongs to the LysR transcriptional regulatory family.</text>
</comment>
<reference evidence="7 8" key="1">
    <citation type="submission" date="2018-01" db="EMBL/GenBank/DDBJ databases">
        <title>Comparative genomics of Mycobacterium mucogenicum and Mycobacterium neoaurum clade members emphasizing tRNA and non-coding RNA.</title>
        <authorList>
            <person name="Behra P.R.K."/>
            <person name="Pettersson B.M.F."/>
            <person name="Das S."/>
            <person name="Dasgupta S."/>
            <person name="Kirsebom L.A."/>
        </authorList>
    </citation>
    <scope>NUCLEOTIDE SEQUENCE [LARGE SCALE GENOMIC DNA]</scope>
    <source>
        <strain evidence="7 8">DSM 45104</strain>
    </source>
</reference>
<evidence type="ECO:0000256" key="5">
    <source>
        <dbReference type="ARBA" id="ARBA00023163"/>
    </source>
</evidence>
<sequence length="275" mass="28740">MEREDAELGHASIIGADHQPPDARLGSVIAVTPSSSASLTLGYVPGGTPAKWARIWAERHPEAALILHPVSAADAADTLRAGGVDVALLRLPANTTGLAVISLYEETTVAVVSTDHVLTAADEITATDLDGEPIIVPLDDVVGWADAPGNAVEYRPETTEGAIELVATGMGALIVPQSLARLYHRKDLTYRPITDAPTCPVALAFPEGEQSELVEEFIGIVRGRKASSSRGQAEPAPKRSAREKTLAKQAARAAAGKGAVGKSARKSGQAKRGRR</sequence>
<keyword evidence="5" id="KW-0804">Transcription</keyword>
<proteinExistence type="inferred from homology"/>
<evidence type="ECO:0000313" key="7">
    <source>
        <dbReference type="EMBL" id="TLH65187.1"/>
    </source>
</evidence>
<evidence type="ECO:0000256" key="6">
    <source>
        <dbReference type="SAM" id="MobiDB-lite"/>
    </source>
</evidence>
<keyword evidence="3" id="KW-0238">DNA-binding</keyword>
<dbReference type="EMBL" id="POTM01000044">
    <property type="protein sequence ID" value="TLH65187.1"/>
    <property type="molecule type" value="Genomic_DNA"/>
</dbReference>
<feature type="region of interest" description="Disordered" evidence="6">
    <location>
        <begin position="224"/>
        <end position="275"/>
    </location>
</feature>
<protein>
    <submittedName>
        <fullName evidence="7">LysR family transcriptional regulator</fullName>
    </submittedName>
</protein>
<evidence type="ECO:0000313" key="8">
    <source>
        <dbReference type="Proteomes" id="UP000309984"/>
    </source>
</evidence>